<evidence type="ECO:0000313" key="6">
    <source>
        <dbReference type="Proteomes" id="UP000031866"/>
    </source>
</evidence>
<evidence type="ECO:0000256" key="2">
    <source>
        <dbReference type="ARBA" id="ARBA00022801"/>
    </source>
</evidence>
<dbReference type="SUPFAM" id="SSF51445">
    <property type="entry name" value="(Trans)glycosidases"/>
    <property type="match status" value="1"/>
</dbReference>
<keyword evidence="3" id="KW-0326">Glycosidase</keyword>
<dbReference type="GO" id="GO:0008422">
    <property type="term" value="F:beta-glucosidase activity"/>
    <property type="evidence" value="ECO:0007669"/>
    <property type="project" value="TreeGrafter"/>
</dbReference>
<dbReference type="PANTHER" id="PTHR10353">
    <property type="entry name" value="GLYCOSYL HYDROLASE"/>
    <property type="match status" value="1"/>
</dbReference>
<dbReference type="EMBL" id="CP010086">
    <property type="protein sequence ID" value="AJG98209.1"/>
    <property type="molecule type" value="Genomic_DNA"/>
</dbReference>
<sequence>MEKFEKNFMIGAATAAHQVEGNNVNSDFWVMENVPGSTYKEPSLDAVDHYNRYREDIKMLADAGLTAYRFSIEWARIEPSKGSFDRNEIEHYREVLNCCHEHGVTPVVSLHHFSSPKWLISEGGWESETTIEFFGNYCKYVVSELGELIPYICTINEANMGLQIARIVKEYMSKMEKTSESKPVSANSDVQVGINLDTQDSREKYYRSLGDIFGIDYKDVHPYLEPRTKNGDIIVMKCHENARRVIKSLNPNIKVGVTMSLYDYQAIPGGEEYVKEMWDEDFEHYLPYIKEDDFFGVQNYTRKVFGPNGKINPSKNTRMTEAGNEFYPESLAGVLRYVSKHWKKPIIVTENGISTSNDKDRVEFIEGVMGGLYQCIEEGIDVIGYMHWTLLDNFEWQRGYDQKFGLIAVDRTTQTRYPKESLIVLGSIKKIGF</sequence>
<evidence type="ECO:0000256" key="3">
    <source>
        <dbReference type="ARBA" id="ARBA00023295"/>
    </source>
</evidence>
<proteinExistence type="inferred from homology"/>
<gene>
    <name evidence="5" type="ORF">LF65_01604</name>
</gene>
<keyword evidence="2 5" id="KW-0378">Hydrolase</keyword>
<dbReference type="STRING" id="1520.LF65_01604"/>
<comment type="similarity">
    <text evidence="1 4">Belongs to the glycosyl hydrolase 1 family.</text>
</comment>
<dbReference type="KEGG" id="cbei:LF65_01604"/>
<dbReference type="RefSeq" id="WP_041895438.1">
    <property type="nucleotide sequence ID" value="NZ_CP010086.2"/>
</dbReference>
<dbReference type="GO" id="GO:0016052">
    <property type="term" value="P:carbohydrate catabolic process"/>
    <property type="evidence" value="ECO:0007669"/>
    <property type="project" value="TreeGrafter"/>
</dbReference>
<dbReference type="OrthoDB" id="2339329at2"/>
<evidence type="ECO:0000256" key="4">
    <source>
        <dbReference type="RuleBase" id="RU003690"/>
    </source>
</evidence>
<evidence type="ECO:0000313" key="5">
    <source>
        <dbReference type="EMBL" id="AJG98209.1"/>
    </source>
</evidence>
<dbReference type="InterPro" id="IPR001360">
    <property type="entry name" value="Glyco_hydro_1"/>
</dbReference>
<dbReference type="GO" id="GO:0005829">
    <property type="term" value="C:cytosol"/>
    <property type="evidence" value="ECO:0007669"/>
    <property type="project" value="TreeGrafter"/>
</dbReference>
<dbReference type="InterPro" id="IPR017853">
    <property type="entry name" value="GH"/>
</dbReference>
<protein>
    <submittedName>
        <fullName evidence="5">Glycoside hydrolase family 1</fullName>
    </submittedName>
</protein>
<dbReference type="PRINTS" id="PR00131">
    <property type="entry name" value="GLHYDRLASE1"/>
</dbReference>
<dbReference type="Gene3D" id="3.20.20.80">
    <property type="entry name" value="Glycosidases"/>
    <property type="match status" value="1"/>
</dbReference>
<dbReference type="PANTHER" id="PTHR10353:SF36">
    <property type="entry name" value="LP05116P"/>
    <property type="match status" value="1"/>
</dbReference>
<name>A0A0B5Q7U6_CLOBE</name>
<evidence type="ECO:0000256" key="1">
    <source>
        <dbReference type="ARBA" id="ARBA00010838"/>
    </source>
</evidence>
<accession>A0A0B5Q7U6</accession>
<dbReference type="AlphaFoldDB" id="A0A0B5Q7U6"/>
<reference evidence="6" key="1">
    <citation type="submission" date="2014-12" db="EMBL/GenBank/DDBJ databases">
        <title>Genome sequence of Clostridium beijerinckii strain 59B.</title>
        <authorList>
            <person name="Little G.T."/>
            <person name="Minton N.P."/>
        </authorList>
    </citation>
    <scope>NUCLEOTIDE SEQUENCE [LARGE SCALE GENOMIC DNA]</scope>
    <source>
        <strain evidence="6">59B</strain>
    </source>
</reference>
<organism evidence="5 6">
    <name type="scientific">Clostridium beijerinckii</name>
    <name type="common">Clostridium MP</name>
    <dbReference type="NCBI Taxonomy" id="1520"/>
    <lineage>
        <taxon>Bacteria</taxon>
        <taxon>Bacillati</taxon>
        <taxon>Bacillota</taxon>
        <taxon>Clostridia</taxon>
        <taxon>Eubacteriales</taxon>
        <taxon>Clostridiaceae</taxon>
        <taxon>Clostridium</taxon>
    </lineage>
</organism>
<dbReference type="Pfam" id="PF00232">
    <property type="entry name" value="Glyco_hydro_1"/>
    <property type="match status" value="2"/>
</dbReference>
<dbReference type="Proteomes" id="UP000031866">
    <property type="component" value="Chromosome"/>
</dbReference>